<keyword evidence="3 10" id="KW-0732">Signal</keyword>
<keyword evidence="6" id="KW-0325">Glycoprotein</keyword>
<evidence type="ECO:0000259" key="11">
    <source>
        <dbReference type="PROSITE" id="PS51485"/>
    </source>
</evidence>
<protein>
    <recommendedName>
        <fullName evidence="11">Phytocyanin domain-containing protein</fullName>
    </recommendedName>
</protein>
<dbReference type="EMBL" id="DUZY01000003">
    <property type="protein sequence ID" value="DAD30697.1"/>
    <property type="molecule type" value="Genomic_DNA"/>
</dbReference>
<evidence type="ECO:0000256" key="2">
    <source>
        <dbReference type="ARBA" id="ARBA00022622"/>
    </source>
</evidence>
<comment type="similarity">
    <text evidence="8">Belongs to the early nodulin-like (ENODL) family.</text>
</comment>
<evidence type="ECO:0000256" key="10">
    <source>
        <dbReference type="SAM" id="SignalP"/>
    </source>
</evidence>
<dbReference type="Gene3D" id="2.60.40.420">
    <property type="entry name" value="Cupredoxins - blue copper proteins"/>
    <property type="match status" value="1"/>
</dbReference>
<dbReference type="PANTHER" id="PTHR33021:SF49">
    <property type="entry name" value="EARLY NODULIN-LIKE PROTEIN 21"/>
    <property type="match status" value="1"/>
</dbReference>
<keyword evidence="4" id="KW-0472">Membrane</keyword>
<dbReference type="InterPro" id="IPR041846">
    <property type="entry name" value="ENL_dom"/>
</dbReference>
<dbReference type="Pfam" id="PF02298">
    <property type="entry name" value="Cu_bind_like"/>
    <property type="match status" value="1"/>
</dbReference>
<organism evidence="12 13">
    <name type="scientific">Nelumbo nucifera</name>
    <name type="common">Sacred lotus</name>
    <dbReference type="NCBI Taxonomy" id="4432"/>
    <lineage>
        <taxon>Eukaryota</taxon>
        <taxon>Viridiplantae</taxon>
        <taxon>Streptophyta</taxon>
        <taxon>Embryophyta</taxon>
        <taxon>Tracheophyta</taxon>
        <taxon>Spermatophyta</taxon>
        <taxon>Magnoliopsida</taxon>
        <taxon>Proteales</taxon>
        <taxon>Nelumbonaceae</taxon>
        <taxon>Nelumbo</taxon>
    </lineage>
</organism>
<keyword evidence="7" id="KW-0449">Lipoprotein</keyword>
<dbReference type="GO" id="GO:0009055">
    <property type="term" value="F:electron transfer activity"/>
    <property type="evidence" value="ECO:0007669"/>
    <property type="project" value="InterPro"/>
</dbReference>
<dbReference type="CDD" id="cd11019">
    <property type="entry name" value="OsENODL1_like"/>
    <property type="match status" value="1"/>
</dbReference>
<keyword evidence="5" id="KW-1015">Disulfide bond</keyword>
<evidence type="ECO:0000256" key="4">
    <source>
        <dbReference type="ARBA" id="ARBA00023136"/>
    </source>
</evidence>
<reference evidence="12 13" key="1">
    <citation type="journal article" date="2020" name="Mol. Biol. Evol.">
        <title>Distinct Expression and Methylation Patterns for Genes with Different Fates following a Single Whole-Genome Duplication in Flowering Plants.</title>
        <authorList>
            <person name="Shi T."/>
            <person name="Rahmani R.S."/>
            <person name="Gugger P.F."/>
            <person name="Wang M."/>
            <person name="Li H."/>
            <person name="Zhang Y."/>
            <person name="Li Z."/>
            <person name="Wang Q."/>
            <person name="Van de Peer Y."/>
            <person name="Marchal K."/>
            <person name="Chen J."/>
        </authorList>
    </citation>
    <scope>NUCLEOTIDE SEQUENCE [LARGE SCALE GENOMIC DNA]</scope>
    <source>
        <tissue evidence="12">Leaf</tissue>
    </source>
</reference>
<keyword evidence="13" id="KW-1185">Reference proteome</keyword>
<evidence type="ECO:0000256" key="8">
    <source>
        <dbReference type="ARBA" id="ARBA00035011"/>
    </source>
</evidence>
<evidence type="ECO:0000256" key="9">
    <source>
        <dbReference type="ARBA" id="ARBA00037868"/>
    </source>
</evidence>
<dbReference type="PROSITE" id="PS51485">
    <property type="entry name" value="PHYTOCYANIN"/>
    <property type="match status" value="1"/>
</dbReference>
<evidence type="ECO:0000256" key="1">
    <source>
        <dbReference type="ARBA" id="ARBA00004589"/>
    </source>
</evidence>
<dbReference type="GO" id="GO:0012505">
    <property type="term" value="C:endomembrane system"/>
    <property type="evidence" value="ECO:0007669"/>
    <property type="project" value="UniProtKB-SubCell"/>
</dbReference>
<name>A0A822YDY4_NELNU</name>
<comment type="caution">
    <text evidence="12">The sequence shown here is derived from an EMBL/GenBank/DDBJ whole genome shotgun (WGS) entry which is preliminary data.</text>
</comment>
<dbReference type="InterPro" id="IPR039391">
    <property type="entry name" value="Phytocyanin-like"/>
</dbReference>
<dbReference type="AlphaFoldDB" id="A0A822YDY4"/>
<dbReference type="FunFam" id="2.60.40.420:FF:000010">
    <property type="entry name" value="Early nodulin-like protein 1"/>
    <property type="match status" value="1"/>
</dbReference>
<dbReference type="Proteomes" id="UP000607653">
    <property type="component" value="Unassembled WGS sequence"/>
</dbReference>
<keyword evidence="2" id="KW-0336">GPI-anchor</keyword>
<dbReference type="PANTHER" id="PTHR33021">
    <property type="entry name" value="BLUE COPPER PROTEIN"/>
    <property type="match status" value="1"/>
</dbReference>
<feature type="domain" description="Phytocyanin" evidence="11">
    <location>
        <begin position="22"/>
        <end position="124"/>
    </location>
</feature>
<dbReference type="SUPFAM" id="SSF49503">
    <property type="entry name" value="Cupredoxins"/>
    <property type="match status" value="1"/>
</dbReference>
<dbReference type="GO" id="GO:0098552">
    <property type="term" value="C:side of membrane"/>
    <property type="evidence" value="ECO:0007669"/>
    <property type="project" value="UniProtKB-KW"/>
</dbReference>
<evidence type="ECO:0000313" key="12">
    <source>
        <dbReference type="EMBL" id="DAD30697.1"/>
    </source>
</evidence>
<dbReference type="InterPro" id="IPR008972">
    <property type="entry name" value="Cupredoxin"/>
</dbReference>
<evidence type="ECO:0000256" key="3">
    <source>
        <dbReference type="ARBA" id="ARBA00022729"/>
    </source>
</evidence>
<evidence type="ECO:0000313" key="13">
    <source>
        <dbReference type="Proteomes" id="UP000607653"/>
    </source>
</evidence>
<evidence type="ECO:0000256" key="6">
    <source>
        <dbReference type="ARBA" id="ARBA00023180"/>
    </source>
</evidence>
<sequence length="164" mass="18400">MRVCLLLLVILSSLHYFSVSSFEFEVGDTKGWIVPSTNDTKMYNEWASKNRFQIGDAIRFKYKKDSVMAVSDSDYKRCNSTYPIFFSNNGNTLYRLDHSGLFYFISGASGHCERGQKMIIKVMSPEDSEGRDEPNSSDVAAPVAGASTLVILQLVLSFLGFHLL</sequence>
<gene>
    <name evidence="12" type="ORF">HUJ06_009548</name>
</gene>
<accession>A0A822YDY4</accession>
<evidence type="ECO:0000256" key="7">
    <source>
        <dbReference type="ARBA" id="ARBA00023288"/>
    </source>
</evidence>
<dbReference type="InterPro" id="IPR003245">
    <property type="entry name" value="Phytocyanin_dom"/>
</dbReference>
<comment type="subcellular location">
    <subcellularLocation>
        <location evidence="9">Endomembrane system</location>
        <topology evidence="9">Lipid-anchor</topology>
    </subcellularLocation>
    <subcellularLocation>
        <location evidence="1">Membrane</location>
        <topology evidence="1">Lipid-anchor</topology>
        <topology evidence="1">GPI-anchor</topology>
    </subcellularLocation>
</comment>
<evidence type="ECO:0000256" key="5">
    <source>
        <dbReference type="ARBA" id="ARBA00023157"/>
    </source>
</evidence>
<feature type="signal peptide" evidence="10">
    <location>
        <begin position="1"/>
        <end position="21"/>
    </location>
</feature>
<proteinExistence type="inferred from homology"/>
<feature type="chain" id="PRO_5032627607" description="Phytocyanin domain-containing protein" evidence="10">
    <location>
        <begin position="22"/>
        <end position="164"/>
    </location>
</feature>